<dbReference type="InterPro" id="IPR002182">
    <property type="entry name" value="NB-ARC"/>
</dbReference>
<dbReference type="PANTHER" id="PTHR23155">
    <property type="entry name" value="DISEASE RESISTANCE PROTEIN RP"/>
    <property type="match status" value="1"/>
</dbReference>
<dbReference type="FunFam" id="1.10.10.10:FF:000322">
    <property type="entry name" value="Probable disease resistance protein At1g63360"/>
    <property type="match status" value="1"/>
</dbReference>
<dbReference type="InterPro" id="IPR058922">
    <property type="entry name" value="WHD_DRP"/>
</dbReference>
<dbReference type="InterPro" id="IPR036388">
    <property type="entry name" value="WH-like_DNA-bd_sf"/>
</dbReference>
<dbReference type="Pfam" id="PF00931">
    <property type="entry name" value="NB-ARC"/>
    <property type="match status" value="1"/>
</dbReference>
<dbReference type="Pfam" id="PF23598">
    <property type="entry name" value="LRR_14"/>
    <property type="match status" value="1"/>
</dbReference>
<dbReference type="PRINTS" id="PR00364">
    <property type="entry name" value="DISEASERSIST"/>
</dbReference>
<dbReference type="Gene3D" id="1.10.10.10">
    <property type="entry name" value="Winged helix-like DNA-binding domain superfamily/Winged helix DNA-binding domain"/>
    <property type="match status" value="1"/>
</dbReference>
<keyword evidence="2" id="KW-0433">Leucine-rich repeat</keyword>
<sequence length="988" mass="111239">MEAAVVVHTLGPYVKKLIADMTQEEVHILLGIASEITKLEDSMEGLKVFVTDAERRCITDESVQRCVRKFKDAMYDATDILDLCQLEAERRRESKVPGCSQSLLFVLRNPKFAHIIGSRIKKHNQRLHSLRKEALELSFNTNLVGSYQDIRVPADAEHNTSHRTMSEFDESAIVGEKIKMETKELAQVLIADDDKNLKVVSIVGMGGMGKTTLAQKIIKEESIQKHFKTKIWVSINQHFDEAELLSPLDKVDAWSLLKKQLPPNQVLQIDDSLKDIGMEILKKCDGLPLAIKVVGGLLSTRYPSPCEWKAVLNSSSWSVAGLPEQLNKPLYLSYEDLSPQLKQCFLYCSLFSKGTDIVQDEVTRMWVSEGFIQPPHGSSTSSLDGLEELADEYYRDLIKRNLIEPKGRYSHTQYKCRMHDVVCSFAEYVGREEYLVVHDEQAIRDASVHVRRLAIAPTASLASEHWTILQKQTSLRTLIIHSRINIKPGDSLSSFSSLRVLYISGADSDILVDSLCQLKHLRYFHLQDTNISRLPHDISKMKFLRYITLVRCAKLGHLPSSIVKLLHLRSLDIRGSNIHTVPKGFGGLTNLRFLQGFPVHTDMDGVWCSLEELAPLSQLRDLTLEGLENVPASAMAEKVMISSKRYLSYLVLKCKASGHVMGLGNEDEQQQKQSLIEEVLEKLCPPSCLENLVIKSGFIGRQLPRWMQDSASVSYKSLRYLVLEDLHCCTQLPNGLCCLPSLEVLTIRTALAIKRIGPEFQAPFSLVAGGSAATSAAFPKLRRLQLDCLREWEEWEWNDSEDSALASPLVIAMPSLDTLQIKNCKLSYLPPGLANSKRHALRELNLYDIRNLTSVVNFPSVVTLDVFRCPEIRRISGLPRLQSIRILRCPNLEVLEGVPVLDSIVLREPTMKTLPGYLQGVSPRYLDLKLHDSIVSASSSTECDKISHIKTWITCLNKSCAWLVSMLVFLLAMAVTWLCASHYTRNNL</sequence>
<protein>
    <submittedName>
        <fullName evidence="12">Uncharacterized protein</fullName>
    </submittedName>
</protein>
<keyword evidence="3" id="KW-0677">Repeat</keyword>
<organism evidence="12 13">
    <name type="scientific">Urochloa decumbens</name>
    <dbReference type="NCBI Taxonomy" id="240449"/>
    <lineage>
        <taxon>Eukaryota</taxon>
        <taxon>Viridiplantae</taxon>
        <taxon>Streptophyta</taxon>
        <taxon>Embryophyta</taxon>
        <taxon>Tracheophyta</taxon>
        <taxon>Spermatophyta</taxon>
        <taxon>Magnoliopsida</taxon>
        <taxon>Liliopsida</taxon>
        <taxon>Poales</taxon>
        <taxon>Poaceae</taxon>
        <taxon>PACMAD clade</taxon>
        <taxon>Panicoideae</taxon>
        <taxon>Panicodae</taxon>
        <taxon>Paniceae</taxon>
        <taxon>Melinidinae</taxon>
        <taxon>Urochloa</taxon>
    </lineage>
</organism>
<dbReference type="GO" id="GO:0002758">
    <property type="term" value="P:innate immune response-activating signaling pathway"/>
    <property type="evidence" value="ECO:0007669"/>
    <property type="project" value="UniProtKB-ARBA"/>
</dbReference>
<dbReference type="GO" id="GO:0042742">
    <property type="term" value="P:defense response to bacterium"/>
    <property type="evidence" value="ECO:0007669"/>
    <property type="project" value="UniProtKB-ARBA"/>
</dbReference>
<feature type="domain" description="Disease resistance protein winged helix" evidence="10">
    <location>
        <begin position="350"/>
        <end position="425"/>
    </location>
</feature>
<evidence type="ECO:0000256" key="4">
    <source>
        <dbReference type="ARBA" id="ARBA00022741"/>
    </source>
</evidence>
<keyword evidence="7" id="KW-0472">Membrane</keyword>
<evidence type="ECO:0000259" key="9">
    <source>
        <dbReference type="Pfam" id="PF18052"/>
    </source>
</evidence>
<dbReference type="Proteomes" id="UP001497457">
    <property type="component" value="Chromosome 24b"/>
</dbReference>
<dbReference type="AlphaFoldDB" id="A0ABC9B0F0"/>
<evidence type="ECO:0000313" key="13">
    <source>
        <dbReference type="Proteomes" id="UP001497457"/>
    </source>
</evidence>
<feature type="domain" description="NB-ARC" evidence="8">
    <location>
        <begin position="182"/>
        <end position="246"/>
    </location>
</feature>
<keyword evidence="13" id="KW-1185">Reference proteome</keyword>
<dbReference type="GO" id="GO:0009626">
    <property type="term" value="P:plant-type hypersensitive response"/>
    <property type="evidence" value="ECO:0007669"/>
    <property type="project" value="UniProtKB-ARBA"/>
</dbReference>
<reference evidence="12" key="1">
    <citation type="submission" date="2024-10" db="EMBL/GenBank/DDBJ databases">
        <authorList>
            <person name="Ryan C."/>
        </authorList>
    </citation>
    <scope>NUCLEOTIDE SEQUENCE [LARGE SCALE GENOMIC DNA]</scope>
</reference>
<dbReference type="InterPro" id="IPR044974">
    <property type="entry name" value="Disease_R_plants"/>
</dbReference>
<evidence type="ECO:0000256" key="5">
    <source>
        <dbReference type="ARBA" id="ARBA00022821"/>
    </source>
</evidence>
<proteinExistence type="inferred from homology"/>
<evidence type="ECO:0000256" key="7">
    <source>
        <dbReference type="SAM" id="Phobius"/>
    </source>
</evidence>
<keyword evidence="5" id="KW-0611">Plant defense</keyword>
<evidence type="ECO:0000313" key="12">
    <source>
        <dbReference type="EMBL" id="CAL4991324.1"/>
    </source>
</evidence>
<evidence type="ECO:0000259" key="8">
    <source>
        <dbReference type="Pfam" id="PF00931"/>
    </source>
</evidence>
<dbReference type="Gene3D" id="3.80.10.10">
    <property type="entry name" value="Ribonuclease Inhibitor"/>
    <property type="match status" value="1"/>
</dbReference>
<keyword evidence="7" id="KW-1133">Transmembrane helix</keyword>
<dbReference type="InterPro" id="IPR041118">
    <property type="entry name" value="Rx_N"/>
</dbReference>
<evidence type="ECO:0000256" key="3">
    <source>
        <dbReference type="ARBA" id="ARBA00022737"/>
    </source>
</evidence>
<dbReference type="InterPro" id="IPR003591">
    <property type="entry name" value="Leu-rich_rpt_typical-subtyp"/>
</dbReference>
<dbReference type="SUPFAM" id="SSF52540">
    <property type="entry name" value="P-loop containing nucleoside triphosphate hydrolases"/>
    <property type="match status" value="1"/>
</dbReference>
<dbReference type="Gene3D" id="3.40.50.300">
    <property type="entry name" value="P-loop containing nucleotide triphosphate hydrolases"/>
    <property type="match status" value="1"/>
</dbReference>
<accession>A0ABC9B0F0</accession>
<keyword evidence="4" id="KW-0547">Nucleotide-binding</keyword>
<comment type="similarity">
    <text evidence="1">Belongs to the disease resistance NB-LRR family.</text>
</comment>
<gene>
    <name evidence="12" type="ORF">URODEC1_LOCUS60616</name>
</gene>
<evidence type="ECO:0000259" key="10">
    <source>
        <dbReference type="Pfam" id="PF23559"/>
    </source>
</evidence>
<dbReference type="Pfam" id="PF18052">
    <property type="entry name" value="Rx_N"/>
    <property type="match status" value="1"/>
</dbReference>
<evidence type="ECO:0000256" key="1">
    <source>
        <dbReference type="ARBA" id="ARBA00008894"/>
    </source>
</evidence>
<dbReference type="InterPro" id="IPR055414">
    <property type="entry name" value="LRR_R13L4/SHOC2-like"/>
</dbReference>
<feature type="domain" description="Disease resistance R13L4/SHOC-2-like LRR" evidence="11">
    <location>
        <begin position="478"/>
        <end position="786"/>
    </location>
</feature>
<dbReference type="SUPFAM" id="SSF52058">
    <property type="entry name" value="L domain-like"/>
    <property type="match status" value="1"/>
</dbReference>
<dbReference type="InterPro" id="IPR027417">
    <property type="entry name" value="P-loop_NTPase"/>
</dbReference>
<feature type="domain" description="Disease resistance N-terminal" evidence="9">
    <location>
        <begin position="18"/>
        <end position="95"/>
    </location>
</feature>
<feature type="transmembrane region" description="Helical" evidence="7">
    <location>
        <begin position="961"/>
        <end position="980"/>
    </location>
</feature>
<dbReference type="SMART" id="SM00369">
    <property type="entry name" value="LRR_TYP"/>
    <property type="match status" value="3"/>
</dbReference>
<evidence type="ECO:0000256" key="2">
    <source>
        <dbReference type="ARBA" id="ARBA00022614"/>
    </source>
</evidence>
<evidence type="ECO:0000256" key="6">
    <source>
        <dbReference type="ARBA" id="ARBA00023054"/>
    </source>
</evidence>
<keyword evidence="7" id="KW-0812">Transmembrane</keyword>
<dbReference type="PANTHER" id="PTHR23155:SF1095">
    <property type="entry name" value="OS05G0250700 PROTEIN"/>
    <property type="match status" value="1"/>
</dbReference>
<evidence type="ECO:0000259" key="11">
    <source>
        <dbReference type="Pfam" id="PF23598"/>
    </source>
</evidence>
<dbReference type="EMBL" id="OZ075134">
    <property type="protein sequence ID" value="CAL4991324.1"/>
    <property type="molecule type" value="Genomic_DNA"/>
</dbReference>
<keyword evidence="6" id="KW-0175">Coiled coil</keyword>
<name>A0ABC9B0F0_9POAL</name>
<dbReference type="GO" id="GO:0000166">
    <property type="term" value="F:nucleotide binding"/>
    <property type="evidence" value="ECO:0007669"/>
    <property type="project" value="UniProtKB-KW"/>
</dbReference>
<dbReference type="Gene3D" id="1.20.5.4130">
    <property type="match status" value="1"/>
</dbReference>
<dbReference type="Pfam" id="PF23559">
    <property type="entry name" value="WHD_DRP"/>
    <property type="match status" value="1"/>
</dbReference>
<dbReference type="InterPro" id="IPR032675">
    <property type="entry name" value="LRR_dom_sf"/>
</dbReference>